<reference evidence="1 2" key="1">
    <citation type="submission" date="2023-05" db="EMBL/GenBank/DDBJ databases">
        <title>B98-5 Cell Line De Novo Hybrid Assembly: An Optical Mapping Approach.</title>
        <authorList>
            <person name="Kananen K."/>
            <person name="Auerbach J.A."/>
            <person name="Kautto E."/>
            <person name="Blachly J.S."/>
        </authorList>
    </citation>
    <scope>NUCLEOTIDE SEQUENCE [LARGE SCALE GENOMIC DNA]</scope>
    <source>
        <strain evidence="1">B95-8</strain>
        <tissue evidence="1">Cell line</tissue>
    </source>
</reference>
<proteinExistence type="predicted"/>
<evidence type="ECO:0000313" key="2">
    <source>
        <dbReference type="Proteomes" id="UP001266305"/>
    </source>
</evidence>
<evidence type="ECO:0000313" key="1">
    <source>
        <dbReference type="EMBL" id="KAK2083450.1"/>
    </source>
</evidence>
<organism evidence="1 2">
    <name type="scientific">Saguinus oedipus</name>
    <name type="common">Cotton-top tamarin</name>
    <name type="synonym">Oedipomidas oedipus</name>
    <dbReference type="NCBI Taxonomy" id="9490"/>
    <lineage>
        <taxon>Eukaryota</taxon>
        <taxon>Metazoa</taxon>
        <taxon>Chordata</taxon>
        <taxon>Craniata</taxon>
        <taxon>Vertebrata</taxon>
        <taxon>Euteleostomi</taxon>
        <taxon>Mammalia</taxon>
        <taxon>Eutheria</taxon>
        <taxon>Euarchontoglires</taxon>
        <taxon>Primates</taxon>
        <taxon>Haplorrhini</taxon>
        <taxon>Platyrrhini</taxon>
        <taxon>Cebidae</taxon>
        <taxon>Callitrichinae</taxon>
        <taxon>Saguinus</taxon>
    </lineage>
</organism>
<dbReference type="EMBL" id="JASSZA010000023">
    <property type="protein sequence ID" value="KAK2083450.1"/>
    <property type="molecule type" value="Genomic_DNA"/>
</dbReference>
<keyword evidence="2" id="KW-1185">Reference proteome</keyword>
<sequence>MRSCEMLRRFRIQNGFKLPERNLSRKDLFRSPSNSPLSCNILEKWDLALINALQGYLKRIRTKAAVVLLQFDLHLHDVSLGQKRTKSSPRRISSRIPITVIDGNGKSSSSPGLIAGKQPKWYRCSF</sequence>
<protein>
    <submittedName>
        <fullName evidence="1">Uncharacterized protein</fullName>
    </submittedName>
</protein>
<name>A0ABQ9TFF2_SAGOE</name>
<comment type="caution">
    <text evidence="1">The sequence shown here is derived from an EMBL/GenBank/DDBJ whole genome shotgun (WGS) entry which is preliminary data.</text>
</comment>
<accession>A0ABQ9TFF2</accession>
<dbReference type="Proteomes" id="UP001266305">
    <property type="component" value="Unassembled WGS sequence"/>
</dbReference>
<gene>
    <name evidence="1" type="ORF">P7K49_038686</name>
</gene>